<gene>
    <name evidence="8" type="primary">trm5</name>
    <name evidence="8" type="ordered locus">Nmag_0895</name>
    <name evidence="9" type="ORF">C500_16989</name>
</gene>
<evidence type="ECO:0000256" key="6">
    <source>
        <dbReference type="SAM" id="MobiDB-lite"/>
    </source>
</evidence>
<organism evidence="8 10">
    <name type="scientific">Natrialba magadii (strain ATCC 43099 / DSM 3394 / CCM 3739 / CIP 104546 / IAM 13178 / JCM 8861 / NBRC 102185 / NCIMB 2190 / MS3)</name>
    <name type="common">Natronobacterium magadii</name>
    <dbReference type="NCBI Taxonomy" id="547559"/>
    <lineage>
        <taxon>Archaea</taxon>
        <taxon>Methanobacteriati</taxon>
        <taxon>Methanobacteriota</taxon>
        <taxon>Stenosarchaea group</taxon>
        <taxon>Halobacteria</taxon>
        <taxon>Halobacteriales</taxon>
        <taxon>Natrialbaceae</taxon>
        <taxon>Natrialba</taxon>
    </lineage>
</organism>
<evidence type="ECO:0000313" key="8">
    <source>
        <dbReference type="EMBL" id="ADD04479.1"/>
    </source>
</evidence>
<dbReference type="InterPro" id="IPR056743">
    <property type="entry name" value="TRM5-TYW2-like_MTfase"/>
</dbReference>
<dbReference type="PaxDb" id="547559-Nmag_0895"/>
<dbReference type="PATRIC" id="fig|547559.17.peg.3341"/>
<sequence length="366" mass="40458">MSGEVPCVRVAREHGEATRRTLADADLIADDYEITVEDGWLYIPISDVDAVREVLELAPEGAVPEHETQDDAGSDSDSDFDPDSNTDSPSHSPQLVTKTVGERDTQTTPAELLGFDPSYERLGTAVLLDEDDAERARDISAAVLESDLPVDTVLNKASKVKGETRVRDWDLLAGDDTEVVHREYGCEFVLDLAAVYFSPRLATERHRVTEQAAPDEQVFDMFAGVGPFVIPFANRGAECVGVDVNPDAIEYLRENARRNGVADRVTAICDDVRDVSSEYDGWADRIVMNLPHSADEFVESAVATAGDDCVIHYYDIQPEDDPFGPGERAIREVAEPEYEVTVETQRVVRSYAPHELNVCLDVRLER</sequence>
<dbReference type="Gene3D" id="3.40.50.150">
    <property type="entry name" value="Vaccinia Virus protein VP39"/>
    <property type="match status" value="1"/>
</dbReference>
<evidence type="ECO:0000259" key="7">
    <source>
        <dbReference type="PROSITE" id="PS51684"/>
    </source>
</evidence>
<name>D3T0C1_NATMM</name>
<dbReference type="Pfam" id="PF02475">
    <property type="entry name" value="TRM5-TYW2_MTfase"/>
    <property type="match status" value="1"/>
</dbReference>
<dbReference type="SUPFAM" id="SSF53335">
    <property type="entry name" value="S-adenosyl-L-methionine-dependent methyltransferases"/>
    <property type="match status" value="1"/>
</dbReference>
<dbReference type="Proteomes" id="UP000011543">
    <property type="component" value="Unassembled WGS sequence"/>
</dbReference>
<keyword evidence="3 8" id="KW-0808">Transferase</keyword>
<accession>D3T0C1</accession>
<dbReference type="CDD" id="cd02440">
    <property type="entry name" value="AdoMet_MTases"/>
    <property type="match status" value="1"/>
</dbReference>
<dbReference type="Proteomes" id="UP000001879">
    <property type="component" value="Chromosome"/>
</dbReference>
<dbReference type="GO" id="GO:0005737">
    <property type="term" value="C:cytoplasm"/>
    <property type="evidence" value="ECO:0007669"/>
    <property type="project" value="TreeGrafter"/>
</dbReference>
<keyword evidence="10" id="KW-1185">Reference proteome</keyword>
<feature type="region of interest" description="Disordered" evidence="6">
    <location>
        <begin position="61"/>
        <end position="110"/>
    </location>
</feature>
<keyword evidence="5" id="KW-0819">tRNA processing</keyword>
<keyword evidence="4" id="KW-0949">S-adenosyl-L-methionine</keyword>
<keyword evidence="1" id="KW-0963">Cytoplasm</keyword>
<dbReference type="HOGENOM" id="CLU_022610_0_1_2"/>
<reference evidence="10" key="1">
    <citation type="submission" date="2010-02" db="EMBL/GenBank/DDBJ databases">
        <title>Complete sequence of chromosome of Natrialba magadii ATCC 43099.</title>
        <authorList>
            <consortium name="US DOE Joint Genome Institute"/>
            <person name="Lucas S."/>
            <person name="Copeland A."/>
            <person name="Lapidus A."/>
            <person name="Cheng J.-F."/>
            <person name="Bruce D."/>
            <person name="Goodwin L."/>
            <person name="Pitluck S."/>
            <person name="Davenport K."/>
            <person name="Saunders E."/>
            <person name="Detter J.C."/>
            <person name="Han C."/>
            <person name="Tapia R."/>
            <person name="Land M."/>
            <person name="Hauser L."/>
            <person name="Kyrpides N."/>
            <person name="Mikhailova N."/>
            <person name="De Castro R.E."/>
            <person name="Maupin-Furlow J.A."/>
            <person name="Woyke T."/>
        </authorList>
    </citation>
    <scope>NUCLEOTIDE SEQUENCE [LARGE SCALE GENOMIC DNA]</scope>
    <source>
        <strain evidence="10">ATCC 43099 / DSM 3394 / CCM 3739 / CIP 104546 / IAM 13178 / JCM 8861 / NBRC 102185 / NCIMB 2190 / MS3</strain>
    </source>
</reference>
<dbReference type="InterPro" id="IPR030382">
    <property type="entry name" value="MeTrfase_TRM5/TYW2"/>
</dbReference>
<evidence type="ECO:0000256" key="3">
    <source>
        <dbReference type="ARBA" id="ARBA00022679"/>
    </source>
</evidence>
<protein>
    <submittedName>
        <fullName evidence="8">tRNA (Guanine(37)-N(1))-methyltransferase</fullName>
        <ecNumber evidence="8">2.1.1.228</ecNumber>
    </submittedName>
</protein>
<evidence type="ECO:0000256" key="4">
    <source>
        <dbReference type="ARBA" id="ARBA00022691"/>
    </source>
</evidence>
<dbReference type="Pfam" id="PF25133">
    <property type="entry name" value="TYW2_N_2"/>
    <property type="match status" value="1"/>
</dbReference>
<dbReference type="PROSITE" id="PS51684">
    <property type="entry name" value="SAM_MT_TRM5_TYW2"/>
    <property type="match status" value="1"/>
</dbReference>
<evidence type="ECO:0000256" key="5">
    <source>
        <dbReference type="ARBA" id="ARBA00022694"/>
    </source>
</evidence>
<dbReference type="InterPro" id="IPR029063">
    <property type="entry name" value="SAM-dependent_MTases_sf"/>
</dbReference>
<dbReference type="PANTHER" id="PTHR23245">
    <property type="entry name" value="TRNA METHYLTRANSFERASE"/>
    <property type="match status" value="1"/>
</dbReference>
<evidence type="ECO:0000256" key="1">
    <source>
        <dbReference type="ARBA" id="ARBA00022490"/>
    </source>
</evidence>
<evidence type="ECO:0000313" key="11">
    <source>
        <dbReference type="Proteomes" id="UP000011543"/>
    </source>
</evidence>
<dbReference type="Gene3D" id="3.30.70.2580">
    <property type="match status" value="1"/>
</dbReference>
<dbReference type="Pfam" id="PF18093">
    <property type="entry name" value="Trm5_N"/>
    <property type="match status" value="1"/>
</dbReference>
<dbReference type="OrthoDB" id="8079at2157"/>
<dbReference type="EMBL" id="CP001932">
    <property type="protein sequence ID" value="ADD04479.1"/>
    <property type="molecule type" value="Genomic_DNA"/>
</dbReference>
<proteinExistence type="predicted"/>
<dbReference type="GO" id="GO:0052906">
    <property type="term" value="F:tRNA (guanine(37)-N1)-methyltransferase activity"/>
    <property type="evidence" value="ECO:0007669"/>
    <property type="project" value="UniProtKB-EC"/>
</dbReference>
<dbReference type="PANTHER" id="PTHR23245:SF36">
    <property type="entry name" value="TRNA (GUANINE(37)-N1)-METHYLTRANSFERASE"/>
    <property type="match status" value="1"/>
</dbReference>
<dbReference type="EC" id="2.1.1.228" evidence="8"/>
<dbReference type="eggNOG" id="arCOG00033">
    <property type="taxonomic scope" value="Archaea"/>
</dbReference>
<dbReference type="GeneID" id="8823725"/>
<evidence type="ECO:0000256" key="2">
    <source>
        <dbReference type="ARBA" id="ARBA00022603"/>
    </source>
</evidence>
<dbReference type="AlphaFoldDB" id="D3T0C1"/>
<reference evidence="8 10" key="2">
    <citation type="journal article" date="2012" name="BMC Genomics">
        <title>A comparative genomics perspective on the genetic content of the alkaliphilic haloarchaeon Natrialba magadii ATCC 43099T.</title>
        <authorList>
            <person name="Siddaramappa S."/>
            <person name="Challacombe J.F."/>
            <person name="Decastro R.E."/>
            <person name="Pfeiffer F."/>
            <person name="Sastre D.E."/>
            <person name="Gimenez M.I."/>
            <person name="Paggi R.A."/>
            <person name="Detter J.C."/>
            <person name="Davenport K.W."/>
            <person name="Goodwin L.A."/>
            <person name="Kyrpides N."/>
            <person name="Tapia R."/>
            <person name="Pitluck S."/>
            <person name="Lucas S."/>
            <person name="Woyke T."/>
            <person name="Maupin-Furlow J.A."/>
        </authorList>
    </citation>
    <scope>NUCLEOTIDE SEQUENCE [LARGE SCALE GENOMIC DNA]</scope>
    <source>
        <strain evidence="8">ATCC 43099</strain>
        <strain evidence="10">ATCC 43099 / DSM 3394 / CCM 3739 / CIP 104546 / IAM 13178 / JCM 8861 / NBRC 102185 / NCIMB 2190 / MS3</strain>
    </source>
</reference>
<feature type="domain" description="SAM-dependent methyltransferase TRM5/TYW2-type" evidence="7">
    <location>
        <begin position="119"/>
        <end position="366"/>
    </location>
</feature>
<dbReference type="RefSeq" id="WP_004216674.1">
    <property type="nucleotide sequence ID" value="NC_013922.1"/>
</dbReference>
<dbReference type="STRING" id="547559.Nmag_0895"/>
<dbReference type="InterPro" id="IPR056744">
    <property type="entry name" value="TRM5/TYW2-like_N"/>
</dbReference>
<evidence type="ECO:0000313" key="10">
    <source>
        <dbReference type="Proteomes" id="UP000001879"/>
    </source>
</evidence>
<dbReference type="EMBL" id="AOHS01000054">
    <property type="protein sequence ID" value="ELY25874.1"/>
    <property type="molecule type" value="Genomic_DNA"/>
</dbReference>
<evidence type="ECO:0000313" key="9">
    <source>
        <dbReference type="EMBL" id="ELY25874.1"/>
    </source>
</evidence>
<dbReference type="KEGG" id="nmg:Nmag_0895"/>
<feature type="compositionally biased region" description="Acidic residues" evidence="6">
    <location>
        <begin position="70"/>
        <end position="84"/>
    </location>
</feature>
<keyword evidence="2 8" id="KW-0489">Methyltransferase</keyword>
<dbReference type="GO" id="GO:0002939">
    <property type="term" value="P:tRNA N1-guanine methylation"/>
    <property type="evidence" value="ECO:0007669"/>
    <property type="project" value="TreeGrafter"/>
</dbReference>
<dbReference type="InterPro" id="IPR040601">
    <property type="entry name" value="Trm5a/b_N"/>
</dbReference>
<reference evidence="8" key="4">
    <citation type="submission" date="2016-09" db="EMBL/GenBank/DDBJ databases">
        <authorList>
            <person name="Pfeiffer F."/>
        </authorList>
    </citation>
    <scope>NUCLEOTIDE SEQUENCE</scope>
    <source>
        <strain evidence="8">ATCC 43099</strain>
    </source>
</reference>
<reference evidence="9 11" key="3">
    <citation type="journal article" date="2014" name="PLoS Genet.">
        <title>Phylogenetically driven sequencing of extremely halophilic archaea reveals strategies for static and dynamic osmo-response.</title>
        <authorList>
            <person name="Becker E.A."/>
            <person name="Seitzer P.M."/>
            <person name="Tritt A."/>
            <person name="Larsen D."/>
            <person name="Krusor M."/>
            <person name="Yao A.I."/>
            <person name="Wu D."/>
            <person name="Madern D."/>
            <person name="Eisen J.A."/>
            <person name="Darling A.E."/>
            <person name="Facciotti M.T."/>
        </authorList>
    </citation>
    <scope>NUCLEOTIDE SEQUENCE [LARGE SCALE GENOMIC DNA]</scope>
    <source>
        <strain evidence="11">ATCC 43099 / DSM 3394 / CCM 3739 / CIP 104546 / IAM 13178 / JCM 8861 / NBRC 102185 / NCIMB 2190 / MS3</strain>
        <strain evidence="9">MS-3</strain>
    </source>
</reference>